<feature type="domain" description="DDE-1" evidence="1">
    <location>
        <begin position="35"/>
        <end position="208"/>
    </location>
</feature>
<dbReference type="InterPro" id="IPR050863">
    <property type="entry name" value="CenT-Element_Derived"/>
</dbReference>
<dbReference type="AlphaFoldDB" id="A0A2L2YHK7"/>
<dbReference type="GO" id="GO:0003677">
    <property type="term" value="F:DNA binding"/>
    <property type="evidence" value="ECO:0007669"/>
    <property type="project" value="TreeGrafter"/>
</dbReference>
<sequence>MDQTMVRFDEPYARTNDIAGKSTIRITNTGCKKRGFTVALAATASGHKLPAFVILKEPTGRIPPRVLKDLKVPHNVKVTCSFNGWMTTNLMESWLTRIWGPNEDDVRRLIILDRASIHRTSSLQEKLKDLDTDLVLIPAGCTGLLQPAVVSWMAPFKSALRREWAVFIRNKQKTLAGNLKRPTRQDVIGFVSAAWEAVTEEETISKSFKRCGISNALDGSEDGLFHTRLAEVNVGSVDNDITDELNEECVNLILDDDSDISFNGFSDND</sequence>
<dbReference type="PANTHER" id="PTHR19303:SF57">
    <property type="entry name" value="HTH CENPB-TYPE DOMAIN-CONTAINING PROTEIN"/>
    <property type="match status" value="1"/>
</dbReference>
<proteinExistence type="evidence at transcript level"/>
<organism evidence="2">
    <name type="scientific">Parasteatoda tepidariorum</name>
    <name type="common">Common house spider</name>
    <name type="synonym">Achaearanea tepidariorum</name>
    <dbReference type="NCBI Taxonomy" id="114398"/>
    <lineage>
        <taxon>Eukaryota</taxon>
        <taxon>Metazoa</taxon>
        <taxon>Ecdysozoa</taxon>
        <taxon>Arthropoda</taxon>
        <taxon>Chelicerata</taxon>
        <taxon>Arachnida</taxon>
        <taxon>Araneae</taxon>
        <taxon>Araneomorphae</taxon>
        <taxon>Entelegynae</taxon>
        <taxon>Araneoidea</taxon>
        <taxon>Theridiidae</taxon>
        <taxon>Parasteatoda</taxon>
    </lineage>
</organism>
<name>A0A2L2YHK7_PARTP</name>
<protein>
    <submittedName>
        <fullName evidence="2">POGO family transposase, putative</fullName>
    </submittedName>
</protein>
<dbReference type="InterPro" id="IPR004875">
    <property type="entry name" value="DDE_SF_endonuclease_dom"/>
</dbReference>
<evidence type="ECO:0000259" key="1">
    <source>
        <dbReference type="Pfam" id="PF03184"/>
    </source>
</evidence>
<dbReference type="EMBL" id="IAAA01025456">
    <property type="protein sequence ID" value="LAA07608.1"/>
    <property type="molecule type" value="mRNA"/>
</dbReference>
<accession>A0A2L2YHK7</accession>
<dbReference type="Pfam" id="PF03184">
    <property type="entry name" value="DDE_1"/>
    <property type="match status" value="1"/>
</dbReference>
<dbReference type="PANTHER" id="PTHR19303">
    <property type="entry name" value="TRANSPOSON"/>
    <property type="match status" value="1"/>
</dbReference>
<evidence type="ECO:0000313" key="2">
    <source>
        <dbReference type="EMBL" id="LAA07608.1"/>
    </source>
</evidence>
<dbReference type="GO" id="GO:0005634">
    <property type="term" value="C:nucleus"/>
    <property type="evidence" value="ECO:0007669"/>
    <property type="project" value="TreeGrafter"/>
</dbReference>
<reference evidence="2" key="1">
    <citation type="journal article" date="2016" name="Mol. Ecol. Resour.">
        <title>Evaluation of the impact of RNA preservation methods of spiders for de novo transcriptome assembly.</title>
        <authorList>
            <person name="Kono N."/>
            <person name="Nakamura H."/>
            <person name="Ito Y."/>
            <person name="Tomita M."/>
            <person name="Arakawa K."/>
        </authorList>
    </citation>
    <scope>NUCLEOTIDE SEQUENCE</scope>
    <source>
        <tissue evidence="2">Whole body</tissue>
    </source>
</reference>